<dbReference type="EMBL" id="JAUHTR010000022">
    <property type="protein sequence ID" value="MDN4527371.1"/>
    <property type="molecule type" value="Genomic_DNA"/>
</dbReference>
<sequence>MSKTESYSLTKQQKWKFYLLHPLLMSIMAFAMLFLLERGWPDWGRWIGLTFGFFLVSFLFGRKTAEREATRGTPSSKQKVASVVLYILLIAVLVFFVLRFFKPI</sequence>
<comment type="caution">
    <text evidence="2">The sequence shown here is derived from an EMBL/GenBank/DDBJ whole genome shotgun (WGS) entry which is preliminary data.</text>
</comment>
<reference evidence="2" key="1">
    <citation type="submission" date="2023-07" db="EMBL/GenBank/DDBJ databases">
        <title>Fictibacillus sp. isolated from freshwater pond.</title>
        <authorList>
            <person name="Kirdat K."/>
            <person name="Bhat A."/>
            <person name="Mourya A."/>
            <person name="Yadav A."/>
        </authorList>
    </citation>
    <scope>NUCLEOTIDE SEQUENCE</scope>
    <source>
        <strain evidence="2">NE201</strain>
    </source>
</reference>
<keyword evidence="1" id="KW-0812">Transmembrane</keyword>
<protein>
    <submittedName>
        <fullName evidence="2">Uncharacterized protein</fullName>
    </submittedName>
</protein>
<organism evidence="2 3">
    <name type="scientific">Fictibacillus fluitans</name>
    <dbReference type="NCBI Taxonomy" id="3058422"/>
    <lineage>
        <taxon>Bacteria</taxon>
        <taxon>Bacillati</taxon>
        <taxon>Bacillota</taxon>
        <taxon>Bacilli</taxon>
        <taxon>Bacillales</taxon>
        <taxon>Fictibacillaceae</taxon>
        <taxon>Fictibacillus</taxon>
    </lineage>
</organism>
<keyword evidence="3" id="KW-1185">Reference proteome</keyword>
<keyword evidence="1" id="KW-0472">Membrane</keyword>
<accession>A0ABT8I2W8</accession>
<name>A0ABT8I2W8_9BACL</name>
<dbReference type="Proteomes" id="UP001172721">
    <property type="component" value="Unassembled WGS sequence"/>
</dbReference>
<evidence type="ECO:0000313" key="2">
    <source>
        <dbReference type="EMBL" id="MDN4527371.1"/>
    </source>
</evidence>
<gene>
    <name evidence="2" type="ORF">QYB97_23110</name>
</gene>
<dbReference type="RefSeq" id="WP_301168361.1">
    <property type="nucleotide sequence ID" value="NZ_JAUHTR010000022.1"/>
</dbReference>
<feature type="transmembrane region" description="Helical" evidence="1">
    <location>
        <begin position="17"/>
        <end position="37"/>
    </location>
</feature>
<keyword evidence="1" id="KW-1133">Transmembrane helix</keyword>
<proteinExistence type="predicted"/>
<evidence type="ECO:0000313" key="3">
    <source>
        <dbReference type="Proteomes" id="UP001172721"/>
    </source>
</evidence>
<evidence type="ECO:0000256" key="1">
    <source>
        <dbReference type="SAM" id="Phobius"/>
    </source>
</evidence>
<feature type="transmembrane region" description="Helical" evidence="1">
    <location>
        <begin position="80"/>
        <end position="101"/>
    </location>
</feature>
<feature type="transmembrane region" description="Helical" evidence="1">
    <location>
        <begin position="43"/>
        <end position="60"/>
    </location>
</feature>